<feature type="transmembrane region" description="Helical" evidence="8">
    <location>
        <begin position="354"/>
        <end position="376"/>
    </location>
</feature>
<evidence type="ECO:0000313" key="11">
    <source>
        <dbReference type="Proteomes" id="UP000790347"/>
    </source>
</evidence>
<feature type="transmembrane region" description="Helical" evidence="8">
    <location>
        <begin position="122"/>
        <end position="148"/>
    </location>
</feature>
<feature type="domain" description="Major facilitator superfamily (MFS) profile" evidence="9">
    <location>
        <begin position="26"/>
        <end position="448"/>
    </location>
</feature>
<comment type="caution">
    <text evidence="10">The sequence shown here is derived from an EMBL/GenBank/DDBJ whole genome shotgun (WGS) entry which is preliminary data.</text>
</comment>
<feature type="transmembrane region" description="Helical" evidence="8">
    <location>
        <begin position="291"/>
        <end position="316"/>
    </location>
</feature>
<dbReference type="PROSITE" id="PS50850">
    <property type="entry name" value="MFS"/>
    <property type="match status" value="1"/>
</dbReference>
<accession>A0A922L6Z2</accession>
<dbReference type="GO" id="GO:0015293">
    <property type="term" value="F:symporter activity"/>
    <property type="evidence" value="ECO:0007669"/>
    <property type="project" value="UniProtKB-KW"/>
</dbReference>
<comment type="subcellular location">
    <subcellularLocation>
        <location evidence="1">Membrane</location>
        <topology evidence="1">Multi-pass membrane protein</topology>
    </subcellularLocation>
</comment>
<dbReference type="PANTHER" id="PTHR11662">
    <property type="entry name" value="SOLUTE CARRIER FAMILY 17"/>
    <property type="match status" value="1"/>
</dbReference>
<dbReference type="GO" id="GO:0016020">
    <property type="term" value="C:membrane"/>
    <property type="evidence" value="ECO:0007669"/>
    <property type="project" value="UniProtKB-SubCell"/>
</dbReference>
<keyword evidence="5 8" id="KW-1133">Transmembrane helix</keyword>
<dbReference type="PANTHER" id="PTHR11662:SF399">
    <property type="entry name" value="FI19708P1-RELATED"/>
    <property type="match status" value="1"/>
</dbReference>
<evidence type="ECO:0000259" key="9">
    <source>
        <dbReference type="PROSITE" id="PS50850"/>
    </source>
</evidence>
<reference evidence="10" key="1">
    <citation type="submission" date="2013-05" db="EMBL/GenBank/DDBJ databases">
        <authorList>
            <person name="Yim A.K.Y."/>
            <person name="Chan T.F."/>
            <person name="Ji K.M."/>
            <person name="Liu X.Y."/>
            <person name="Zhou J.W."/>
            <person name="Li R.Q."/>
            <person name="Yang K.Y."/>
            <person name="Li J."/>
            <person name="Li M."/>
            <person name="Law P.T.W."/>
            <person name="Wu Y.L."/>
            <person name="Cai Z.L."/>
            <person name="Qin H."/>
            <person name="Bao Y."/>
            <person name="Leung R.K.K."/>
            <person name="Ng P.K.S."/>
            <person name="Zou J."/>
            <person name="Zhong X.J."/>
            <person name="Ran P.X."/>
            <person name="Zhong N.S."/>
            <person name="Liu Z.G."/>
            <person name="Tsui S.K.W."/>
        </authorList>
    </citation>
    <scope>NUCLEOTIDE SEQUENCE</scope>
    <source>
        <strain evidence="10">Derf</strain>
        <tissue evidence="10">Whole organism</tissue>
    </source>
</reference>
<evidence type="ECO:0000256" key="8">
    <source>
        <dbReference type="SAM" id="Phobius"/>
    </source>
</evidence>
<gene>
    <name evidence="10" type="ORF">DERF_005258</name>
</gene>
<dbReference type="GO" id="GO:0006820">
    <property type="term" value="P:monoatomic anion transport"/>
    <property type="evidence" value="ECO:0007669"/>
    <property type="project" value="TreeGrafter"/>
</dbReference>
<feature type="transmembrane region" description="Helical" evidence="8">
    <location>
        <begin position="160"/>
        <end position="183"/>
    </location>
</feature>
<dbReference type="InterPro" id="IPR036259">
    <property type="entry name" value="MFS_trans_sf"/>
</dbReference>
<evidence type="ECO:0000256" key="7">
    <source>
        <dbReference type="SAM" id="MobiDB-lite"/>
    </source>
</evidence>
<dbReference type="PROSITE" id="PS51257">
    <property type="entry name" value="PROKAR_LIPOPROTEIN"/>
    <property type="match status" value="1"/>
</dbReference>
<dbReference type="Gene3D" id="1.20.1250.20">
    <property type="entry name" value="MFS general substrate transporter like domains"/>
    <property type="match status" value="2"/>
</dbReference>
<keyword evidence="2" id="KW-0813">Transport</keyword>
<evidence type="ECO:0000256" key="3">
    <source>
        <dbReference type="ARBA" id="ARBA00022692"/>
    </source>
</evidence>
<keyword evidence="11" id="KW-1185">Reference proteome</keyword>
<organism evidence="10 11">
    <name type="scientific">Dermatophagoides farinae</name>
    <name type="common">American house dust mite</name>
    <dbReference type="NCBI Taxonomy" id="6954"/>
    <lineage>
        <taxon>Eukaryota</taxon>
        <taxon>Metazoa</taxon>
        <taxon>Ecdysozoa</taxon>
        <taxon>Arthropoda</taxon>
        <taxon>Chelicerata</taxon>
        <taxon>Arachnida</taxon>
        <taxon>Acari</taxon>
        <taxon>Acariformes</taxon>
        <taxon>Sarcoptiformes</taxon>
        <taxon>Astigmata</taxon>
        <taxon>Psoroptidia</taxon>
        <taxon>Analgoidea</taxon>
        <taxon>Pyroglyphidae</taxon>
        <taxon>Dermatophagoidinae</taxon>
        <taxon>Dermatophagoides</taxon>
    </lineage>
</organism>
<feature type="transmembrane region" description="Helical" evidence="8">
    <location>
        <begin position="247"/>
        <end position="271"/>
    </location>
</feature>
<evidence type="ECO:0000313" key="10">
    <source>
        <dbReference type="EMBL" id="KAH9521618.1"/>
    </source>
</evidence>
<evidence type="ECO:0000256" key="4">
    <source>
        <dbReference type="ARBA" id="ARBA00022847"/>
    </source>
</evidence>
<evidence type="ECO:0000256" key="1">
    <source>
        <dbReference type="ARBA" id="ARBA00004141"/>
    </source>
</evidence>
<dbReference type="InterPro" id="IPR050382">
    <property type="entry name" value="MFS_Na/Anion_cotransporter"/>
</dbReference>
<dbReference type="Proteomes" id="UP000790347">
    <property type="component" value="Unassembled WGS sequence"/>
</dbReference>
<dbReference type="InterPro" id="IPR020846">
    <property type="entry name" value="MFS_dom"/>
</dbReference>
<feature type="region of interest" description="Disordered" evidence="7">
    <location>
        <begin position="474"/>
        <end position="500"/>
    </location>
</feature>
<keyword evidence="6 8" id="KW-0472">Membrane</keyword>
<feature type="transmembrane region" description="Helical" evidence="8">
    <location>
        <begin position="97"/>
        <end position="116"/>
    </location>
</feature>
<feature type="transmembrane region" description="Helical" evidence="8">
    <location>
        <begin position="189"/>
        <end position="208"/>
    </location>
</feature>
<sequence length="500" mass="55590">MTAIRLRFAIAILGSYACSLVYMHRSGISVAVVAMTKKPENHIISSLSFANSTEQNLKPEFEWSETLQGVILGAQFYLYIFVPTLAGRATDAIGGKWIAFFGALGPCILAMLTPVMTELGGAWALIINRILVGGFHGVTYAAMFSLYVKWFPIQELSTANSGLIFGGSIGSTIMSALAGYIAQYWSWQAVFYVIALFHLPFLILWFIFSTNEPNTNRFLSNEERVYIQQNVQEKVISKKIKAPWLKMIFSVPVICSLITKMCSGFGYFLMITKMPAYLENVFSIELFKNGWVYAGTNLANGLASLLAPTIANLLINRLKIRRLIVRKIFQSIALFGPALCLGLIPAFGTQPNPVIAMLIMAMMLYGFFSAGEWTIISEYAPNFAGTVFGMANILAFAMGVVAPYIVGVLLDDKNSGGDRQQWNKVFYISVIIYVIGGLTFLIFATDQQQSWDRDAIVAVMDDYDEEKSRIRHHNDKQNKFSIHNNNSDDLEDKTSTSTTS</sequence>
<protein>
    <recommendedName>
        <fullName evidence="9">Major facilitator superfamily (MFS) profile domain-containing protein</fullName>
    </recommendedName>
</protein>
<proteinExistence type="predicted"/>
<dbReference type="FunFam" id="1.20.1250.20:FF:000003">
    <property type="entry name" value="Solute carrier family 17 member 3"/>
    <property type="match status" value="1"/>
</dbReference>
<dbReference type="EMBL" id="ASGP02000002">
    <property type="protein sequence ID" value="KAH9521618.1"/>
    <property type="molecule type" value="Genomic_DNA"/>
</dbReference>
<feature type="transmembrane region" description="Helical" evidence="8">
    <location>
        <begin position="383"/>
        <end position="405"/>
    </location>
</feature>
<feature type="transmembrane region" description="Helical" evidence="8">
    <location>
        <begin position="328"/>
        <end position="348"/>
    </location>
</feature>
<name>A0A922L6Z2_DERFA</name>
<feature type="transmembrane region" description="Helical" evidence="8">
    <location>
        <begin position="66"/>
        <end position="85"/>
    </location>
</feature>
<dbReference type="SUPFAM" id="SSF103473">
    <property type="entry name" value="MFS general substrate transporter"/>
    <property type="match status" value="1"/>
</dbReference>
<keyword evidence="3 8" id="KW-0812">Transmembrane</keyword>
<dbReference type="Pfam" id="PF07690">
    <property type="entry name" value="MFS_1"/>
    <property type="match status" value="1"/>
</dbReference>
<evidence type="ECO:0000256" key="6">
    <source>
        <dbReference type="ARBA" id="ARBA00023136"/>
    </source>
</evidence>
<evidence type="ECO:0000256" key="5">
    <source>
        <dbReference type="ARBA" id="ARBA00022989"/>
    </source>
</evidence>
<keyword evidence="4" id="KW-0769">Symport</keyword>
<evidence type="ECO:0000256" key="2">
    <source>
        <dbReference type="ARBA" id="ARBA00022448"/>
    </source>
</evidence>
<dbReference type="InterPro" id="IPR011701">
    <property type="entry name" value="MFS"/>
</dbReference>
<feature type="transmembrane region" description="Helical" evidence="8">
    <location>
        <begin position="425"/>
        <end position="444"/>
    </location>
</feature>
<dbReference type="AlphaFoldDB" id="A0A922L6Z2"/>
<reference evidence="10" key="2">
    <citation type="journal article" date="2022" name="Res Sq">
        <title>Comparative Genomics Reveals Insights into the Divergent Evolution of Astigmatic Mites and Household Pest Adaptations.</title>
        <authorList>
            <person name="Xiong Q."/>
            <person name="Wan A.T.-Y."/>
            <person name="Liu X.-Y."/>
            <person name="Fung C.S.-H."/>
            <person name="Xiao X."/>
            <person name="Malainual N."/>
            <person name="Hou J."/>
            <person name="Wang L."/>
            <person name="Wang M."/>
            <person name="Yang K."/>
            <person name="Cui Y."/>
            <person name="Leung E."/>
            <person name="Nong W."/>
            <person name="Shin S.-K."/>
            <person name="Au S."/>
            <person name="Jeong K.Y."/>
            <person name="Chew F.T."/>
            <person name="Hui J."/>
            <person name="Leung T.F."/>
            <person name="Tungtrongchitr A."/>
            <person name="Zhong N."/>
            <person name="Liu Z."/>
            <person name="Tsui S."/>
        </authorList>
    </citation>
    <scope>NUCLEOTIDE SEQUENCE</scope>
    <source>
        <strain evidence="10">Derf</strain>
        <tissue evidence="10">Whole organism</tissue>
    </source>
</reference>